<feature type="chain" id="PRO_5044742802" evidence="2">
    <location>
        <begin position="33"/>
        <end position="786"/>
    </location>
</feature>
<dbReference type="NCBIfam" id="TIGR04346">
    <property type="entry name" value="DotA_TraY"/>
    <property type="match status" value="1"/>
</dbReference>
<gene>
    <name evidence="3" type="ORF">FXF03_01730</name>
</gene>
<feature type="transmembrane region" description="Helical" evidence="1">
    <location>
        <begin position="196"/>
        <end position="216"/>
    </location>
</feature>
<feature type="transmembrane region" description="Helical" evidence="1">
    <location>
        <begin position="128"/>
        <end position="149"/>
    </location>
</feature>
<feature type="signal peptide" evidence="2">
    <location>
        <begin position="1"/>
        <end position="32"/>
    </location>
</feature>
<keyword evidence="1" id="KW-1133">Transmembrane helix</keyword>
<dbReference type="EMBL" id="VSIJ01000005">
    <property type="protein sequence ID" value="TXX67319.1"/>
    <property type="molecule type" value="Genomic_DNA"/>
</dbReference>
<reference evidence="3 4" key="1">
    <citation type="submission" date="2019-06" db="EMBL/GenBank/DDBJ databases">
        <title>Vibrio cholerae phylogeny based on whole-genome sequencing reveals genetic diversity and population strucutre.</title>
        <authorList>
            <person name="Zhiqiu Y."/>
            <person name="Bin L."/>
            <person name="Lingyan J."/>
        </authorList>
    </citation>
    <scope>NUCLEOTIDE SEQUENCE [LARGE SCALE GENOMIC DNA]</scope>
    <source>
        <strain evidence="3 4">N2814</strain>
    </source>
</reference>
<evidence type="ECO:0000256" key="2">
    <source>
        <dbReference type="SAM" id="SignalP"/>
    </source>
</evidence>
<proteinExistence type="predicted"/>
<sequence length="786" mass="87261">MTEAMITMKNHRCLIVGLILNLLILMPCITNAEPVVTDPFISTNQADDFKNKVQDFHQYMKSYETPNNGVDIWLPEGFWDGPHESDIGLSMYRMLFGSSFDYVYGLITDTDTNSDFQNRTLATSYAKIMNSIGVIIVLTVMFFRVVGFFGMRAIDVSYLNPEKEDEGSFIFLKGMFGVVSSFPLPFLGGMSSLQGLTIFVLLIGLGAATSIIRFSVPWIITPNMIHYYYPNLHETIDHVFEAKVCTKALDKLAGKSTPNSIQIIDITPSPVITNYQARFGHDLDTGISCGTLNLGQYITPKQNADPDILFGYLTDKAITQIGISITTELWNDPTINSIADFIASDNVPKDGSFDKYYQDYSRLTKKYHDVFSDAIKQKIIDDLNSDMGNGESYNSKYVDLIANVGFFGLATFYTSLTVKQNDINEKVASAYSGKTSPSWTSSDIGSNWSWFKNLFSFITDDPDKEYLETAKSNTINFINTSNKVLTDKTPEQALSIATKHFLEDRTSLSFLADTGREFLAKEFMTLFETTENGAVFYNPIIQLRTMGNLIQNTAATLMFASSTPYVGNLKGAAVSAVTKSIGEDSILMKLFTIVTLMLLGIGIFFANILPMMPYIMWTMATFTYFSHSVISIIGAGWWSAGFMMSSDRNFTGKTSEGAGVIFTLLVKPSLMTMSFFLSILLNSLFGYFISITIHKAAANAYYGGMNIISLFTIIGIAGCLLLLITIKNLSLIWEMSDMCQRFIGFRSSIDDKSHEDGKQQLQAISSTVSSTLKQSIGSKGNVQPIN</sequence>
<dbReference type="InterPro" id="IPR027628">
    <property type="entry name" value="DotA_TraY"/>
</dbReference>
<protein>
    <submittedName>
        <fullName evidence="3">DotA/TraY family protein</fullName>
    </submittedName>
</protein>
<name>A0ABD7SR46_VIBCL</name>
<organism evidence="3 4">
    <name type="scientific">Vibrio cholerae</name>
    <dbReference type="NCBI Taxonomy" id="666"/>
    <lineage>
        <taxon>Bacteria</taxon>
        <taxon>Pseudomonadati</taxon>
        <taxon>Pseudomonadota</taxon>
        <taxon>Gammaproteobacteria</taxon>
        <taxon>Vibrionales</taxon>
        <taxon>Vibrionaceae</taxon>
        <taxon>Vibrio</taxon>
    </lineage>
</organism>
<evidence type="ECO:0000256" key="1">
    <source>
        <dbReference type="SAM" id="Phobius"/>
    </source>
</evidence>
<keyword evidence="2" id="KW-0732">Signal</keyword>
<feature type="transmembrane region" description="Helical" evidence="1">
    <location>
        <begin position="586"/>
        <end position="608"/>
    </location>
</feature>
<keyword evidence="1" id="KW-0812">Transmembrane</keyword>
<feature type="transmembrane region" description="Helical" evidence="1">
    <location>
        <begin position="675"/>
        <end position="694"/>
    </location>
</feature>
<feature type="transmembrane region" description="Helical" evidence="1">
    <location>
        <begin position="614"/>
        <end position="638"/>
    </location>
</feature>
<evidence type="ECO:0000313" key="4">
    <source>
        <dbReference type="Proteomes" id="UP000323819"/>
    </source>
</evidence>
<dbReference type="RefSeq" id="WP_148521470.1">
    <property type="nucleotide sequence ID" value="NZ_VSIJ01000005.1"/>
</dbReference>
<evidence type="ECO:0000313" key="3">
    <source>
        <dbReference type="EMBL" id="TXX67319.1"/>
    </source>
</evidence>
<dbReference type="AlphaFoldDB" id="A0ABD7SR46"/>
<dbReference type="Proteomes" id="UP000323819">
    <property type="component" value="Unassembled WGS sequence"/>
</dbReference>
<comment type="caution">
    <text evidence="3">The sequence shown here is derived from an EMBL/GenBank/DDBJ whole genome shotgun (WGS) entry which is preliminary data.</text>
</comment>
<accession>A0ABD7SR46</accession>
<feature type="transmembrane region" description="Helical" evidence="1">
    <location>
        <begin position="170"/>
        <end position="190"/>
    </location>
</feature>
<keyword evidence="1" id="KW-0472">Membrane</keyword>
<feature type="transmembrane region" description="Helical" evidence="1">
    <location>
        <begin position="700"/>
        <end position="726"/>
    </location>
</feature>